<evidence type="ECO:0000313" key="4">
    <source>
        <dbReference type="Proteomes" id="UP000829364"/>
    </source>
</evidence>
<evidence type="ECO:0000313" key="3">
    <source>
        <dbReference type="EMBL" id="UNI20364.1"/>
    </source>
</evidence>
<proteinExistence type="predicted"/>
<keyword evidence="4" id="KW-1185">Reference proteome</keyword>
<name>A0A9Q8QGB9_9HYPO</name>
<sequence length="246" mass="25619">MSNPRGGGGGATARLRRTFRYPHDSDSDAEPDAMDEQEQETLIANLVAENTSRNETFRLALLALPLLSTLPYLIALFLAPRRQSPPSSYPGRGDGGGSGSSTAFLCLLGLTSLLATAYLLHRLPPTVTGIAPLDAWSRGGGVASFSSSSARGHGHGWRSRAGVLDGGGSGSGSPLDMYLPYLNLVLVAMVALLGLVAGRGPGEFGVVGIGNLPALVYVVVLIAKVVMGSVDPERELSALKYRFKGA</sequence>
<evidence type="ECO:0000256" key="1">
    <source>
        <dbReference type="SAM" id="MobiDB-lite"/>
    </source>
</evidence>
<dbReference type="EMBL" id="CP086358">
    <property type="protein sequence ID" value="UNI20364.1"/>
    <property type="molecule type" value="Genomic_DNA"/>
</dbReference>
<dbReference type="Proteomes" id="UP000829364">
    <property type="component" value="Chromosome 5"/>
</dbReference>
<keyword evidence="2" id="KW-0472">Membrane</keyword>
<dbReference type="GeneID" id="72068407"/>
<evidence type="ECO:0000256" key="2">
    <source>
        <dbReference type="SAM" id="Phobius"/>
    </source>
</evidence>
<dbReference type="KEGG" id="ptkz:JDV02_006458"/>
<feature type="compositionally biased region" description="Acidic residues" evidence="1">
    <location>
        <begin position="27"/>
        <end position="37"/>
    </location>
</feature>
<feature type="transmembrane region" description="Helical" evidence="2">
    <location>
        <begin position="59"/>
        <end position="79"/>
    </location>
</feature>
<gene>
    <name evidence="3" type="ORF">JDV02_006458</name>
</gene>
<feature type="region of interest" description="Disordered" evidence="1">
    <location>
        <begin position="1"/>
        <end position="37"/>
    </location>
</feature>
<dbReference type="OrthoDB" id="3358048at2759"/>
<keyword evidence="2" id="KW-1133">Transmembrane helix</keyword>
<keyword evidence="2" id="KW-0812">Transmembrane</keyword>
<feature type="transmembrane region" description="Helical" evidence="2">
    <location>
        <begin position="178"/>
        <end position="198"/>
    </location>
</feature>
<feature type="transmembrane region" description="Helical" evidence="2">
    <location>
        <begin position="204"/>
        <end position="227"/>
    </location>
</feature>
<dbReference type="AlphaFoldDB" id="A0A9Q8QGB9"/>
<accession>A0A9Q8QGB9</accession>
<feature type="compositionally biased region" description="Gly residues" evidence="1">
    <location>
        <begin position="1"/>
        <end position="11"/>
    </location>
</feature>
<protein>
    <submittedName>
        <fullName evidence="3">Uncharacterized protein</fullName>
    </submittedName>
</protein>
<reference evidence="3" key="1">
    <citation type="submission" date="2021-11" db="EMBL/GenBank/DDBJ databases">
        <title>Purpureocillium_takamizusanense_genome.</title>
        <authorList>
            <person name="Nguyen N.-H."/>
        </authorList>
    </citation>
    <scope>NUCLEOTIDE SEQUENCE</scope>
    <source>
        <strain evidence="3">PT3</strain>
    </source>
</reference>
<organism evidence="3 4">
    <name type="scientific">Purpureocillium takamizusanense</name>
    <dbReference type="NCBI Taxonomy" id="2060973"/>
    <lineage>
        <taxon>Eukaryota</taxon>
        <taxon>Fungi</taxon>
        <taxon>Dikarya</taxon>
        <taxon>Ascomycota</taxon>
        <taxon>Pezizomycotina</taxon>
        <taxon>Sordariomycetes</taxon>
        <taxon>Hypocreomycetidae</taxon>
        <taxon>Hypocreales</taxon>
        <taxon>Ophiocordycipitaceae</taxon>
        <taxon>Purpureocillium</taxon>
    </lineage>
</organism>
<dbReference type="RefSeq" id="XP_047843845.1">
    <property type="nucleotide sequence ID" value="XM_047987855.1"/>
</dbReference>
<feature type="transmembrane region" description="Helical" evidence="2">
    <location>
        <begin position="99"/>
        <end position="120"/>
    </location>
</feature>